<feature type="region of interest" description="Disordered" evidence="1">
    <location>
        <begin position="76"/>
        <end position="101"/>
    </location>
</feature>
<organism evidence="2 3">
    <name type="scientific">Pantoea rodasii</name>
    <dbReference type="NCBI Taxonomy" id="1076549"/>
    <lineage>
        <taxon>Bacteria</taxon>
        <taxon>Pseudomonadati</taxon>
        <taxon>Pseudomonadota</taxon>
        <taxon>Gammaproteobacteria</taxon>
        <taxon>Enterobacterales</taxon>
        <taxon>Erwiniaceae</taxon>
        <taxon>Pantoea</taxon>
    </lineage>
</organism>
<sequence>MLSEDRLSHIAGHPDSHDAEAVAMAQEILQLRRTLGAPWAVVQPLGELYVEDGNAAMIWPASLAERGDVCLYRLEKPSPAAEAAPPAAKQRGRRKKMPAQG</sequence>
<accession>A0A0B1QWR3</accession>
<feature type="compositionally biased region" description="Low complexity" evidence="1">
    <location>
        <begin position="77"/>
        <end position="88"/>
    </location>
</feature>
<dbReference type="EMBL" id="JTJJ01000152">
    <property type="protein sequence ID" value="KHJ65208.1"/>
    <property type="molecule type" value="Genomic_DNA"/>
</dbReference>
<name>A0A0B1QWR3_9GAMM</name>
<dbReference type="AlphaFoldDB" id="A0A0B1QWR3"/>
<evidence type="ECO:0000313" key="3">
    <source>
        <dbReference type="Proteomes" id="UP000030853"/>
    </source>
</evidence>
<proteinExistence type="predicted"/>
<evidence type="ECO:0000313" key="2">
    <source>
        <dbReference type="EMBL" id="KHJ65208.1"/>
    </source>
</evidence>
<evidence type="ECO:0000256" key="1">
    <source>
        <dbReference type="SAM" id="MobiDB-lite"/>
    </source>
</evidence>
<dbReference type="Proteomes" id="UP000030853">
    <property type="component" value="Unassembled WGS sequence"/>
</dbReference>
<reference evidence="2 3" key="1">
    <citation type="submission" date="2014-11" db="EMBL/GenBank/DDBJ databases">
        <title>Genome sequencing of Pantoea rodasii ND03.</title>
        <authorList>
            <person name="Muhamad Yunos N.Y."/>
            <person name="Chan K.-G."/>
        </authorList>
    </citation>
    <scope>NUCLEOTIDE SEQUENCE [LARGE SCALE GENOMIC DNA]</scope>
    <source>
        <strain evidence="2 3">ND03</strain>
    </source>
</reference>
<dbReference type="RefSeq" id="WP_039337087.1">
    <property type="nucleotide sequence ID" value="NZ_JTJJ01000152.1"/>
</dbReference>
<feature type="compositionally biased region" description="Basic residues" evidence="1">
    <location>
        <begin position="90"/>
        <end position="101"/>
    </location>
</feature>
<protein>
    <submittedName>
        <fullName evidence="2">Uncharacterized protein</fullName>
    </submittedName>
</protein>
<gene>
    <name evidence="2" type="ORF">QU24_25805</name>
</gene>
<comment type="caution">
    <text evidence="2">The sequence shown here is derived from an EMBL/GenBank/DDBJ whole genome shotgun (WGS) entry which is preliminary data.</text>
</comment>